<name>A0A0C1Z3V8_9VIBR</name>
<dbReference type="Gene3D" id="2.30.30.40">
    <property type="entry name" value="SH3 Domains"/>
    <property type="match status" value="1"/>
</dbReference>
<dbReference type="Pfam" id="PF08239">
    <property type="entry name" value="SH3_3"/>
    <property type="match status" value="1"/>
</dbReference>
<reference evidence="2 3" key="1">
    <citation type="submission" date="2014-07" db="EMBL/GenBank/DDBJ databases">
        <title>Unique and conserved regions in Vibrio harveyi and related species in comparison with the shrimp pathogen Vibrio harveyi CAIM 1792.</title>
        <authorList>
            <person name="Espinoza-Valles I."/>
            <person name="Vora G."/>
            <person name="Leekitcharoenphon P."/>
            <person name="Ussery D."/>
            <person name="Hoj L."/>
            <person name="Gomez-Gil B."/>
        </authorList>
    </citation>
    <scope>NUCLEOTIDE SEQUENCE [LARGE SCALE GENOMIC DNA]</scope>
    <source>
        <strain evidence="3">CAIM 1854 / LMG 25443</strain>
    </source>
</reference>
<organism evidence="2 3">
    <name type="scientific">Vibrio owensii CAIM 1854 = LMG 25443</name>
    <dbReference type="NCBI Taxonomy" id="1229493"/>
    <lineage>
        <taxon>Bacteria</taxon>
        <taxon>Pseudomonadati</taxon>
        <taxon>Pseudomonadota</taxon>
        <taxon>Gammaproteobacteria</taxon>
        <taxon>Vibrionales</taxon>
        <taxon>Vibrionaceae</taxon>
        <taxon>Vibrio</taxon>
    </lineage>
</organism>
<proteinExistence type="predicted"/>
<dbReference type="EMBL" id="JPRD01000048">
    <property type="protein sequence ID" value="KIF50824.1"/>
    <property type="molecule type" value="Genomic_DNA"/>
</dbReference>
<evidence type="ECO:0000313" key="3">
    <source>
        <dbReference type="Proteomes" id="UP000031586"/>
    </source>
</evidence>
<sequence length="263" mass="29648">MDLAKQFGRSALAIAVVSLSGCQLLQFGSQPHTVSSVMMNDHAESVMVINQQMDQYLSEDGRASFLNQMLVALESDNRNKFKGKDPDTYSWWKIRVQPNQWKEAEVSRPIVDGVDTSKTLEFMDVSYRSKANLNLRSKPSLDGEKLGELNKDEEFNAIAKVEGEPWLLVEQKGMVRGYVHKDYARTNQVNHDILSIKPNPLLCGDEPAPVEPAESELFGNYTCRDLSYELTKDGHITAGSLRACRKKRKVWYIDVPMASSNQS</sequence>
<protein>
    <recommendedName>
        <fullName evidence="1">SH3b domain-containing protein</fullName>
    </recommendedName>
</protein>
<dbReference type="InterPro" id="IPR003646">
    <property type="entry name" value="SH3-like_bac-type"/>
</dbReference>
<dbReference type="PROSITE" id="PS51257">
    <property type="entry name" value="PROKAR_LIPOPROTEIN"/>
    <property type="match status" value="1"/>
</dbReference>
<dbReference type="RefSeq" id="WP_020193963.1">
    <property type="nucleotide sequence ID" value="NZ_BAOH01000002.1"/>
</dbReference>
<gene>
    <name evidence="2" type="ORF">H735_23470</name>
</gene>
<evidence type="ECO:0000313" key="2">
    <source>
        <dbReference type="EMBL" id="KIF50824.1"/>
    </source>
</evidence>
<evidence type="ECO:0000259" key="1">
    <source>
        <dbReference type="Pfam" id="PF08239"/>
    </source>
</evidence>
<dbReference type="AlphaFoldDB" id="A0A0C1Z3V8"/>
<dbReference type="Proteomes" id="UP000031586">
    <property type="component" value="Unassembled WGS sequence"/>
</dbReference>
<feature type="domain" description="SH3b" evidence="1">
    <location>
        <begin position="132"/>
        <end position="183"/>
    </location>
</feature>
<dbReference type="PATRIC" id="fig|1229493.5.peg.4098"/>
<comment type="caution">
    <text evidence="2">The sequence shown here is derived from an EMBL/GenBank/DDBJ whole genome shotgun (WGS) entry which is preliminary data.</text>
</comment>
<accession>A0A0C1Z3V8</accession>